<dbReference type="Proteomes" id="UP000197138">
    <property type="component" value="Unassembled WGS sequence"/>
</dbReference>
<sequence>MGVPLLSHLGSTLIFPGRVIRQLDALQDIPAEADRLPCRIQWPTPHPRPLQDSYRSERFTVNGTLAPYSASTKSEHFPPRQHTWLGFIHRDRRRHSGPRPT</sequence>
<protein>
    <submittedName>
        <fullName evidence="1">Uncharacterized protein</fullName>
    </submittedName>
</protein>
<dbReference type="AlphaFoldDB" id="A0A218X0N3"/>
<gene>
    <name evidence="1" type="ORF">CDL15_Pgr001027</name>
</gene>
<accession>A0A218X0N3</accession>
<proteinExistence type="predicted"/>
<reference evidence="2" key="1">
    <citation type="journal article" date="2017" name="Plant J.">
        <title>The pomegranate (Punica granatum L.) genome and the genomics of punicalagin biosynthesis.</title>
        <authorList>
            <person name="Qin G."/>
            <person name="Xu C."/>
            <person name="Ming R."/>
            <person name="Tang H."/>
            <person name="Guyot R."/>
            <person name="Kramer E.M."/>
            <person name="Hu Y."/>
            <person name="Yi X."/>
            <person name="Qi Y."/>
            <person name="Xu X."/>
            <person name="Gao Z."/>
            <person name="Pan H."/>
            <person name="Jian J."/>
            <person name="Tian Y."/>
            <person name="Yue Z."/>
            <person name="Xu Y."/>
        </authorList>
    </citation>
    <scope>NUCLEOTIDE SEQUENCE [LARGE SCALE GENOMIC DNA]</scope>
    <source>
        <strain evidence="2">cv. Dabenzi</strain>
    </source>
</reference>
<evidence type="ECO:0000313" key="2">
    <source>
        <dbReference type="Proteomes" id="UP000197138"/>
    </source>
</evidence>
<comment type="caution">
    <text evidence="1">The sequence shown here is derived from an EMBL/GenBank/DDBJ whole genome shotgun (WGS) entry which is preliminary data.</text>
</comment>
<name>A0A218X0N3_PUNGR</name>
<organism evidence="1 2">
    <name type="scientific">Punica granatum</name>
    <name type="common">Pomegranate</name>
    <dbReference type="NCBI Taxonomy" id="22663"/>
    <lineage>
        <taxon>Eukaryota</taxon>
        <taxon>Viridiplantae</taxon>
        <taxon>Streptophyta</taxon>
        <taxon>Embryophyta</taxon>
        <taxon>Tracheophyta</taxon>
        <taxon>Spermatophyta</taxon>
        <taxon>Magnoliopsida</taxon>
        <taxon>eudicotyledons</taxon>
        <taxon>Gunneridae</taxon>
        <taxon>Pentapetalae</taxon>
        <taxon>rosids</taxon>
        <taxon>malvids</taxon>
        <taxon>Myrtales</taxon>
        <taxon>Lythraceae</taxon>
        <taxon>Punica</taxon>
    </lineage>
</organism>
<evidence type="ECO:0000313" key="1">
    <source>
        <dbReference type="EMBL" id="OWM78306.1"/>
    </source>
</evidence>
<dbReference type="EMBL" id="MTKT01002497">
    <property type="protein sequence ID" value="OWM78306.1"/>
    <property type="molecule type" value="Genomic_DNA"/>
</dbReference>